<sequence length="216" mass="24038">MSDTNVARIASELFKERCTSKALAEEAWPVPDQDGEKLAAILEAAGWAPFHKPAAREYRVGDQDGIEPWRCHVLDAKQCRELRQRLLDAGDTTKIPKMLAVADYLIQVTWLQEPRAESDDSLFDPSIQNMEHIAAASAAIQNMLLAATAREIPNYWSSGGKLRSPEVFEMLGITSEEILLGSVLLFPRDLEGAQVKAGALRHSRSEVGQWSRRVEL</sequence>
<protein>
    <submittedName>
        <fullName evidence="2">Nitroreductase family protein</fullName>
    </submittedName>
</protein>
<dbReference type="Pfam" id="PF00881">
    <property type="entry name" value="Nitroreductase"/>
    <property type="match status" value="1"/>
</dbReference>
<dbReference type="Gene3D" id="3.40.109.10">
    <property type="entry name" value="NADH Oxidase"/>
    <property type="match status" value="1"/>
</dbReference>
<dbReference type="PANTHER" id="PTHR43821">
    <property type="entry name" value="NAD(P)H NITROREDUCTASE YDJA-RELATED"/>
    <property type="match status" value="1"/>
</dbReference>
<dbReference type="InterPro" id="IPR000415">
    <property type="entry name" value="Nitroreductase-like"/>
</dbReference>
<reference evidence="2" key="1">
    <citation type="submission" date="2021-01" db="EMBL/GenBank/DDBJ databases">
        <title>Modified the classification status of verrucomicrobia.</title>
        <authorList>
            <person name="Feng X."/>
        </authorList>
    </citation>
    <scope>NUCLEOTIDE SEQUENCE</scope>
    <source>
        <strain evidence="2">KCTC 13126</strain>
    </source>
</reference>
<name>A0A934VNJ2_9BACT</name>
<evidence type="ECO:0000313" key="3">
    <source>
        <dbReference type="Proteomes" id="UP000617628"/>
    </source>
</evidence>
<keyword evidence="3" id="KW-1185">Reference proteome</keyword>
<dbReference type="AlphaFoldDB" id="A0A934VNJ2"/>
<dbReference type="GO" id="GO:0016491">
    <property type="term" value="F:oxidoreductase activity"/>
    <property type="evidence" value="ECO:0007669"/>
    <property type="project" value="InterPro"/>
</dbReference>
<evidence type="ECO:0000259" key="1">
    <source>
        <dbReference type="Pfam" id="PF00881"/>
    </source>
</evidence>
<dbReference type="InterPro" id="IPR029479">
    <property type="entry name" value="Nitroreductase"/>
</dbReference>
<dbReference type="PANTHER" id="PTHR43821:SF1">
    <property type="entry name" value="NAD(P)H NITROREDUCTASE YDJA-RELATED"/>
    <property type="match status" value="1"/>
</dbReference>
<comment type="caution">
    <text evidence="2">The sequence shown here is derived from an EMBL/GenBank/DDBJ whole genome shotgun (WGS) entry which is preliminary data.</text>
</comment>
<gene>
    <name evidence="2" type="ORF">JIN87_05320</name>
</gene>
<dbReference type="SUPFAM" id="SSF55469">
    <property type="entry name" value="FMN-dependent nitroreductase-like"/>
    <property type="match status" value="1"/>
</dbReference>
<proteinExistence type="predicted"/>
<evidence type="ECO:0000313" key="2">
    <source>
        <dbReference type="EMBL" id="MBK1876277.1"/>
    </source>
</evidence>
<dbReference type="Proteomes" id="UP000617628">
    <property type="component" value="Unassembled WGS sequence"/>
</dbReference>
<accession>A0A934VNJ2</accession>
<organism evidence="2 3">
    <name type="scientific">Pelagicoccus mobilis</name>
    <dbReference type="NCBI Taxonomy" id="415221"/>
    <lineage>
        <taxon>Bacteria</taxon>
        <taxon>Pseudomonadati</taxon>
        <taxon>Verrucomicrobiota</taxon>
        <taxon>Opitutia</taxon>
        <taxon>Puniceicoccales</taxon>
        <taxon>Pelagicoccaceae</taxon>
        <taxon>Pelagicoccus</taxon>
    </lineage>
</organism>
<dbReference type="EMBL" id="JAENIL010000007">
    <property type="protein sequence ID" value="MBK1876277.1"/>
    <property type="molecule type" value="Genomic_DNA"/>
</dbReference>
<dbReference type="InterPro" id="IPR052530">
    <property type="entry name" value="NAD(P)H_nitroreductase"/>
</dbReference>
<dbReference type="RefSeq" id="WP_200354491.1">
    <property type="nucleotide sequence ID" value="NZ_JAENIL010000007.1"/>
</dbReference>
<feature type="domain" description="Nitroreductase" evidence="1">
    <location>
        <begin position="36"/>
        <end position="180"/>
    </location>
</feature>